<accession>A0ACC1NPX2</accession>
<evidence type="ECO:0000313" key="1">
    <source>
        <dbReference type="EMBL" id="KAJ2980469.1"/>
    </source>
</evidence>
<dbReference type="EMBL" id="JAPDGR010001678">
    <property type="protein sequence ID" value="KAJ2980469.1"/>
    <property type="molecule type" value="Genomic_DNA"/>
</dbReference>
<gene>
    <name evidence="1" type="ORF">NUW58_g6935</name>
</gene>
<reference evidence="1" key="1">
    <citation type="submission" date="2022-10" db="EMBL/GenBank/DDBJ databases">
        <title>Genome Sequence of Xylaria curta.</title>
        <authorList>
            <person name="Buettner E."/>
        </authorList>
    </citation>
    <scope>NUCLEOTIDE SEQUENCE</scope>
    <source>
        <strain evidence="1">Babe10</strain>
    </source>
</reference>
<sequence>MPLAPTASAHARQTIRDAFEGLDKTISPAESRSFADTTLQDVRTAAIQLEQQLAARKCLQNMRRLEPLFKGLEHYAKTVDLLCNGTPYLPWIWAPITLILRVASEYVEAFEKIIKAYSRIAESLKRFEILDKACARNKDFQQTLAAFYADILEFHLHAYKFTTRNGWKLLFVTSWGRFERRFDGILESMKRHEGLIDKEANAYNIAESQKMREEIREWRRKDLEQTEQLEKDEARRRYESIASWLKANDSEQQLIYDSLHSEGQNYPGTCDWALKNKKIQLYFQRKPATQVLWLHGVPGSGKSVLLAELVNFAESADCYSIRFFCSRLHRSNRYDQILRALFLQLLRKDSELIANVYRDSNFEKPPPSNTVVEKLFHRVLTGISNSARQNEYVWVFVDGLNECDPKTQTQVMQLIKLMVSKITIASGLICKVLISSRDSESKLLRIKEKLSLTEEKPSLSRAIMQYTSQRLQALHVKLEQLNLTGSEVGKIEQSITKKSDGMFLYARLLLDYLANNIFIRGAQVISAVHDLPETLSDFYRQILSRILTHLNKQSVNYVTTLFGLIAFARRPLKRVELLSAMAFSEGDYSVTNIAPRFILETCNTLVEERSDTTLSFIHASVQEFLESSESNLRITELPAVEEQGIATLTCLLSGLRMFARPVYHTERNIQVAKGLHGLHIYATEYWVDYLLRFMELVESHNPSSKVIDLAGQLCQHLDGLTAPALNKTDTNTTPALDSRLELLKAYPTIQKQVRMTMQTANVNNEPLGRGLEAILSSYQTTVRFLLDQDDYPGVSPKELEEFKLNFRTSAYTCRLGFCPRSTLGFESRKDYLEHKAAHFPLWSCEVADCQYPSFRSAKALRDHTRERHDKVTSLRSIRRERRLPEPGGHNLLYQASEIQDTQDPRGFRFHQGLTAPGMPESQQHERGQIRRSPLTINTNVLSPSSPGSDFGEISVRNAQSPPSSQQRLESQGVLQQQETSQDSLLPQEVLRGQEKLQQQQQVLQNAKPGLVDLDQRLRELELLQRQAGRGFA</sequence>
<name>A0ACC1NPX2_9PEZI</name>
<keyword evidence="2" id="KW-1185">Reference proteome</keyword>
<evidence type="ECO:0000313" key="2">
    <source>
        <dbReference type="Proteomes" id="UP001143856"/>
    </source>
</evidence>
<protein>
    <submittedName>
        <fullName evidence="1">Uncharacterized protein</fullName>
    </submittedName>
</protein>
<organism evidence="1 2">
    <name type="scientific">Xylaria curta</name>
    <dbReference type="NCBI Taxonomy" id="42375"/>
    <lineage>
        <taxon>Eukaryota</taxon>
        <taxon>Fungi</taxon>
        <taxon>Dikarya</taxon>
        <taxon>Ascomycota</taxon>
        <taxon>Pezizomycotina</taxon>
        <taxon>Sordariomycetes</taxon>
        <taxon>Xylariomycetidae</taxon>
        <taxon>Xylariales</taxon>
        <taxon>Xylariaceae</taxon>
        <taxon>Xylaria</taxon>
    </lineage>
</organism>
<comment type="caution">
    <text evidence="1">The sequence shown here is derived from an EMBL/GenBank/DDBJ whole genome shotgun (WGS) entry which is preliminary data.</text>
</comment>
<proteinExistence type="predicted"/>
<dbReference type="Proteomes" id="UP001143856">
    <property type="component" value="Unassembled WGS sequence"/>
</dbReference>